<name>A0ABN2IYV1_9ACTN</name>
<evidence type="ECO:0000313" key="3">
    <source>
        <dbReference type="Proteomes" id="UP001499947"/>
    </source>
</evidence>
<evidence type="ECO:0008006" key="4">
    <source>
        <dbReference type="Google" id="ProtNLM"/>
    </source>
</evidence>
<evidence type="ECO:0000256" key="1">
    <source>
        <dbReference type="SAM" id="Phobius"/>
    </source>
</evidence>
<reference evidence="2 3" key="1">
    <citation type="journal article" date="2019" name="Int. J. Syst. Evol. Microbiol.">
        <title>The Global Catalogue of Microorganisms (GCM) 10K type strain sequencing project: providing services to taxonomists for standard genome sequencing and annotation.</title>
        <authorList>
            <consortium name="The Broad Institute Genomics Platform"/>
            <consortium name="The Broad Institute Genome Sequencing Center for Infectious Disease"/>
            <person name="Wu L."/>
            <person name="Ma J."/>
        </authorList>
    </citation>
    <scope>NUCLEOTIDE SEQUENCE [LARGE SCALE GENOMIC DNA]</scope>
    <source>
        <strain evidence="2 3">JCM 13244</strain>
    </source>
</reference>
<protein>
    <recommendedName>
        <fullName evidence="4">DUF4190 domain-containing protein</fullName>
    </recommendedName>
</protein>
<keyword evidence="1" id="KW-0812">Transmembrane</keyword>
<feature type="transmembrane region" description="Helical" evidence="1">
    <location>
        <begin position="37"/>
        <end position="56"/>
    </location>
</feature>
<comment type="caution">
    <text evidence="2">The sequence shown here is derived from an EMBL/GenBank/DDBJ whole genome shotgun (WGS) entry which is preliminary data.</text>
</comment>
<keyword evidence="3" id="KW-1185">Reference proteome</keyword>
<keyword evidence="1" id="KW-1133">Transmembrane helix</keyword>
<organism evidence="2 3">
    <name type="scientific">Streptomyces yatensis</name>
    <dbReference type="NCBI Taxonomy" id="155177"/>
    <lineage>
        <taxon>Bacteria</taxon>
        <taxon>Bacillati</taxon>
        <taxon>Actinomycetota</taxon>
        <taxon>Actinomycetes</taxon>
        <taxon>Kitasatosporales</taxon>
        <taxon>Streptomycetaceae</taxon>
        <taxon>Streptomyces</taxon>
        <taxon>Streptomyces violaceusniger group</taxon>
    </lineage>
</organism>
<dbReference type="Proteomes" id="UP001499947">
    <property type="component" value="Unassembled WGS sequence"/>
</dbReference>
<proteinExistence type="predicted"/>
<feature type="transmembrane region" description="Helical" evidence="1">
    <location>
        <begin position="6"/>
        <end position="25"/>
    </location>
</feature>
<sequence length="63" mass="6885">MPLYLVLPTGIWAALEGAVTLRSMRGQADADRRRARAGILLGTIAIIVPLAVLAWACWQLRDI</sequence>
<accession>A0ABN2IYV1</accession>
<keyword evidence="1" id="KW-0472">Membrane</keyword>
<evidence type="ECO:0000313" key="2">
    <source>
        <dbReference type="EMBL" id="GAA1714479.1"/>
    </source>
</evidence>
<dbReference type="EMBL" id="BAAALR010000075">
    <property type="protein sequence ID" value="GAA1714479.1"/>
    <property type="molecule type" value="Genomic_DNA"/>
</dbReference>
<gene>
    <name evidence="2" type="ORF">GCM10009680_64670</name>
</gene>